<protein>
    <submittedName>
        <fullName evidence="7">GNAT family N-acetyltransferase</fullName>
    </submittedName>
</protein>
<evidence type="ECO:0000256" key="4">
    <source>
        <dbReference type="ARBA" id="ARBA00023315"/>
    </source>
</evidence>
<dbReference type="SUPFAM" id="SSF55729">
    <property type="entry name" value="Acyl-CoA N-acyltransferases (Nat)"/>
    <property type="match status" value="1"/>
</dbReference>
<dbReference type="Gene3D" id="3.40.630.30">
    <property type="match status" value="1"/>
</dbReference>
<sequence>MADGVLQSPRQLVKSDDRASFRCGVASLDLWFHRYALQNQRAKNCAVYVSTWNARVAGYYAICTGGLEKGAAPGNFAKGRPDPIPVIILARLAVDVDAQGKGVGRALLRDALARCFTAAAAVGAAAVVVHALDQQAKDFYLRHADFHEIPGEPLHLLLPMKGIEQIVGP</sequence>
<organism evidence="7 8">
    <name type="scientific">Corynebacterium wankanglinii</name>
    <dbReference type="NCBI Taxonomy" id="2735136"/>
    <lineage>
        <taxon>Bacteria</taxon>
        <taxon>Bacillati</taxon>
        <taxon>Actinomycetota</taxon>
        <taxon>Actinomycetes</taxon>
        <taxon>Mycobacteriales</taxon>
        <taxon>Corynebacteriaceae</taxon>
        <taxon>Corynebacterium</taxon>
    </lineage>
</organism>
<evidence type="ECO:0000256" key="3">
    <source>
        <dbReference type="ARBA" id="ARBA00022679"/>
    </source>
</evidence>
<name>A0A7V8UVL1_9CORY</name>
<evidence type="ECO:0000256" key="5">
    <source>
        <dbReference type="ARBA" id="ARBA00049880"/>
    </source>
</evidence>
<keyword evidence="4" id="KW-0012">Acyltransferase</keyword>
<keyword evidence="1" id="KW-0678">Repressor</keyword>
<dbReference type="Pfam" id="PF13508">
    <property type="entry name" value="Acetyltransf_7"/>
    <property type="match status" value="1"/>
</dbReference>
<reference evidence="7 8" key="1">
    <citation type="submission" date="2020-05" db="EMBL/GenBank/DDBJ databases">
        <title>Descriptions of Corynebacterium xxxx sp. nov., Corynebacterium yyyy sp. nov. and Corynebacterium zzzz sp. nov.</title>
        <authorList>
            <person name="Zhang G."/>
        </authorList>
    </citation>
    <scope>NUCLEOTIDE SEQUENCE [LARGE SCALE GENOMIC DNA]</scope>
    <source>
        <strain evidence="8">zg-913</strain>
    </source>
</reference>
<keyword evidence="8" id="KW-1185">Reference proteome</keyword>
<dbReference type="InterPro" id="IPR016181">
    <property type="entry name" value="Acyl_CoA_acyltransferase"/>
</dbReference>
<accession>A0A7V8UVL1</accession>
<keyword evidence="2" id="KW-1277">Toxin-antitoxin system</keyword>
<evidence type="ECO:0000259" key="6">
    <source>
        <dbReference type="PROSITE" id="PS51186"/>
    </source>
</evidence>
<dbReference type="CDD" id="cd04301">
    <property type="entry name" value="NAT_SF"/>
    <property type="match status" value="1"/>
</dbReference>
<evidence type="ECO:0000313" key="7">
    <source>
        <dbReference type="EMBL" id="MBA1838151.1"/>
    </source>
</evidence>
<feature type="domain" description="N-acetyltransferase" evidence="6">
    <location>
        <begin position="1"/>
        <end position="164"/>
    </location>
</feature>
<evidence type="ECO:0000256" key="2">
    <source>
        <dbReference type="ARBA" id="ARBA00022649"/>
    </source>
</evidence>
<gene>
    <name evidence="7" type="ORF">HMA55_09685</name>
</gene>
<proteinExistence type="predicted"/>
<comment type="caution">
    <text evidence="7">The sequence shown here is derived from an EMBL/GenBank/DDBJ whole genome shotgun (WGS) entry which is preliminary data.</text>
</comment>
<dbReference type="AlphaFoldDB" id="A0A7V8UVL1"/>
<dbReference type="PANTHER" id="PTHR36449:SF1">
    <property type="entry name" value="ACETYLTRANSFERASE"/>
    <property type="match status" value="1"/>
</dbReference>
<keyword evidence="3 7" id="KW-0808">Transferase</keyword>
<dbReference type="PROSITE" id="PS51186">
    <property type="entry name" value="GNAT"/>
    <property type="match status" value="1"/>
</dbReference>
<dbReference type="InterPro" id="IPR000182">
    <property type="entry name" value="GNAT_dom"/>
</dbReference>
<dbReference type="EMBL" id="JABFED010000007">
    <property type="protein sequence ID" value="MBA1838151.1"/>
    <property type="molecule type" value="Genomic_DNA"/>
</dbReference>
<dbReference type="Proteomes" id="UP000577408">
    <property type="component" value="Unassembled WGS sequence"/>
</dbReference>
<evidence type="ECO:0000313" key="8">
    <source>
        <dbReference type="Proteomes" id="UP000577408"/>
    </source>
</evidence>
<dbReference type="PANTHER" id="PTHR36449">
    <property type="entry name" value="ACETYLTRANSFERASE-RELATED"/>
    <property type="match status" value="1"/>
</dbReference>
<comment type="catalytic activity">
    <reaction evidence="5">
        <text>glycyl-tRNA(Gly) + acetyl-CoA = N-acetylglycyl-tRNA(Gly) + CoA + H(+)</text>
        <dbReference type="Rhea" id="RHEA:81867"/>
        <dbReference type="Rhea" id="RHEA-COMP:9683"/>
        <dbReference type="Rhea" id="RHEA-COMP:19766"/>
        <dbReference type="ChEBI" id="CHEBI:15378"/>
        <dbReference type="ChEBI" id="CHEBI:57287"/>
        <dbReference type="ChEBI" id="CHEBI:57288"/>
        <dbReference type="ChEBI" id="CHEBI:78522"/>
        <dbReference type="ChEBI" id="CHEBI:232036"/>
    </reaction>
</comment>
<dbReference type="GO" id="GO:0016747">
    <property type="term" value="F:acyltransferase activity, transferring groups other than amino-acyl groups"/>
    <property type="evidence" value="ECO:0007669"/>
    <property type="project" value="InterPro"/>
</dbReference>
<evidence type="ECO:0000256" key="1">
    <source>
        <dbReference type="ARBA" id="ARBA00022491"/>
    </source>
</evidence>